<dbReference type="RefSeq" id="WP_241936819.1">
    <property type="nucleotide sequence ID" value="NZ_JALBGC010000003.1"/>
</dbReference>
<accession>A0A9X1VI35</accession>
<comment type="caution">
    <text evidence="1">The sequence shown here is derived from an EMBL/GenBank/DDBJ whole genome shotgun (WGS) entry which is preliminary data.</text>
</comment>
<proteinExistence type="predicted"/>
<name>A0A9X1VI35_9BACT</name>
<dbReference type="AlphaFoldDB" id="A0A9X1VI35"/>
<reference evidence="1" key="1">
    <citation type="submission" date="2022-03" db="EMBL/GenBank/DDBJ databases">
        <title>Bacterial whole genome sequence for Hymenobacter sp. DH14.</title>
        <authorList>
            <person name="Le V."/>
        </authorList>
    </citation>
    <scope>NUCLEOTIDE SEQUENCE</scope>
    <source>
        <strain evidence="1">DH14</strain>
    </source>
</reference>
<dbReference type="Gene3D" id="2.60.40.1930">
    <property type="match status" value="1"/>
</dbReference>
<gene>
    <name evidence="1" type="ORF">MON38_14150</name>
</gene>
<dbReference type="Proteomes" id="UP001139193">
    <property type="component" value="Unassembled WGS sequence"/>
</dbReference>
<organism evidence="1 2">
    <name type="scientific">Hymenobacter cyanobacteriorum</name>
    <dbReference type="NCBI Taxonomy" id="2926463"/>
    <lineage>
        <taxon>Bacteria</taxon>
        <taxon>Pseudomonadati</taxon>
        <taxon>Bacteroidota</taxon>
        <taxon>Cytophagia</taxon>
        <taxon>Cytophagales</taxon>
        <taxon>Hymenobacteraceae</taxon>
        <taxon>Hymenobacter</taxon>
    </lineage>
</organism>
<evidence type="ECO:0000313" key="1">
    <source>
        <dbReference type="EMBL" id="MCI1188568.1"/>
    </source>
</evidence>
<protein>
    <recommendedName>
        <fullName evidence="3">Macroglobulin domain-containing protein</fullName>
    </recommendedName>
</protein>
<dbReference type="EMBL" id="JALBGC010000003">
    <property type="protein sequence ID" value="MCI1188568.1"/>
    <property type="molecule type" value="Genomic_DNA"/>
</dbReference>
<evidence type="ECO:0000313" key="2">
    <source>
        <dbReference type="Proteomes" id="UP001139193"/>
    </source>
</evidence>
<keyword evidence="2" id="KW-1185">Reference proteome</keyword>
<sequence length="810" mass="88738">MMHLLHARWVAGKAHIVVPGLRQGVLLALCLLAGRPALVRAQAPADVASELTRYQQTAVPEKLFLHIDRPLYLSGETMWFKAYASDGATGLPLALSSVAYVEVLNVRNQPVLQGKVALKEAAGRGSFLLPASLPSGRYTVRAYTRWMQNFAPETYFHSTVTVVNTTTALSAAPAKDSAAVDAQFFPEGGRLVQGLRSKVGFKVTDRGGRGRAATGQVRNQRGEVVATFRTLQQGMGSFELTPASARDTYTAVVQPAGLPPLMRKLPAADEWGYVVRLEDSSPEQLTLTVSSPAGQPEILSLLTHGRRQAAAVGQATLANGQAVFTIRKALLPDGVAHLTVFNAARKPVAERLYFTPPRQPLALEARADKPQYTTREKVTVQLGATSQPASLSMAVYRLDSLNASPASTIDQYLALTADLKGTVENPGYYFTATGAEAAAAADNLMLTQGWSRFRWAEVLSPTAPALPFLPEPNGLVVRARLTQAGSGQPKPGIVTYLTAPGPTTTLSNTRSDANGLVQFEMPKILGPRELVMLTDPRQDSTSRLALISPYSTHYATALQPAFALVPRFQQDYAKRHLQAQLQQAYAGPNRHRYLLPPTDTLSFFGPPSETYYLDRYTRFKVMEEVLREYVPGVVVRIRKDGFHFMVVDEVNKTVLTENPMVLLDGVPVFNLNRIMKMDPLKIRKLEVVDSRYFHGAAIYDGVVSFSTYKGDLEGFQLDPQVLVQQYEGLQVQREFYAPRYDTPEAAQSRLPDLRNLLYWNPDITTSATASKPLSFYTGDQAGRYLVVLQGLGANGQAGSRRFVLEVKPAL</sequence>
<evidence type="ECO:0008006" key="3">
    <source>
        <dbReference type="Google" id="ProtNLM"/>
    </source>
</evidence>